<dbReference type="InterPro" id="IPR058240">
    <property type="entry name" value="rSAM_sf"/>
</dbReference>
<organism evidence="6 7">
    <name type="scientific">Acrocarpospora phusangensis</name>
    <dbReference type="NCBI Taxonomy" id="1070424"/>
    <lineage>
        <taxon>Bacteria</taxon>
        <taxon>Bacillati</taxon>
        <taxon>Actinomycetota</taxon>
        <taxon>Actinomycetes</taxon>
        <taxon>Streptosporangiales</taxon>
        <taxon>Streptosporangiaceae</taxon>
        <taxon>Acrocarpospora</taxon>
    </lineage>
</organism>
<dbReference type="EMBL" id="BOOA01000006">
    <property type="protein sequence ID" value="GIH22743.1"/>
    <property type="molecule type" value="Genomic_DNA"/>
</dbReference>
<comment type="caution">
    <text evidence="6">The sequence shown here is derived from an EMBL/GenBank/DDBJ whole genome shotgun (WGS) entry which is preliminary data.</text>
</comment>
<name>A0A919ULZ5_9ACTN</name>
<evidence type="ECO:0000313" key="6">
    <source>
        <dbReference type="EMBL" id="GIH22743.1"/>
    </source>
</evidence>
<evidence type="ECO:0000256" key="4">
    <source>
        <dbReference type="ARBA" id="ARBA00023004"/>
    </source>
</evidence>
<dbReference type="GO" id="GO:0051536">
    <property type="term" value="F:iron-sulfur cluster binding"/>
    <property type="evidence" value="ECO:0007669"/>
    <property type="project" value="UniProtKB-KW"/>
</dbReference>
<evidence type="ECO:0000256" key="5">
    <source>
        <dbReference type="ARBA" id="ARBA00023014"/>
    </source>
</evidence>
<keyword evidence="7" id="KW-1185">Reference proteome</keyword>
<evidence type="ECO:0000313" key="7">
    <source>
        <dbReference type="Proteomes" id="UP000640052"/>
    </source>
</evidence>
<evidence type="ECO:0000256" key="3">
    <source>
        <dbReference type="ARBA" id="ARBA00022723"/>
    </source>
</evidence>
<reference evidence="6" key="1">
    <citation type="submission" date="2021-01" db="EMBL/GenBank/DDBJ databases">
        <title>Whole genome shotgun sequence of Acrocarpospora phusangensis NBRC 108782.</title>
        <authorList>
            <person name="Komaki H."/>
            <person name="Tamura T."/>
        </authorList>
    </citation>
    <scope>NUCLEOTIDE SEQUENCE</scope>
    <source>
        <strain evidence="6">NBRC 108782</strain>
    </source>
</reference>
<dbReference type="PANTHER" id="PTHR43409:SF7">
    <property type="entry name" value="BLL1977 PROTEIN"/>
    <property type="match status" value="1"/>
</dbReference>
<protein>
    <recommendedName>
        <fullName evidence="8">DUF4070 domain-containing protein</fullName>
    </recommendedName>
</protein>
<dbReference type="PANTHER" id="PTHR43409">
    <property type="entry name" value="ANAEROBIC MAGNESIUM-PROTOPORPHYRIN IX MONOMETHYL ESTER CYCLASE-RELATED"/>
    <property type="match status" value="1"/>
</dbReference>
<dbReference type="AlphaFoldDB" id="A0A919ULZ5"/>
<comment type="cofactor">
    <cofactor evidence="1">
        <name>[4Fe-4S] cluster</name>
        <dbReference type="ChEBI" id="CHEBI:49883"/>
    </cofactor>
</comment>
<gene>
    <name evidence="6" type="ORF">Aph01nite_10530</name>
</gene>
<dbReference type="SUPFAM" id="SSF102114">
    <property type="entry name" value="Radical SAM enzymes"/>
    <property type="match status" value="1"/>
</dbReference>
<keyword evidence="4" id="KW-0408">Iron</keyword>
<dbReference type="InterPro" id="IPR051198">
    <property type="entry name" value="BchE-like"/>
</dbReference>
<dbReference type="GO" id="GO:0046872">
    <property type="term" value="F:metal ion binding"/>
    <property type="evidence" value="ECO:0007669"/>
    <property type="project" value="UniProtKB-KW"/>
</dbReference>
<evidence type="ECO:0008006" key="8">
    <source>
        <dbReference type="Google" id="ProtNLM"/>
    </source>
</evidence>
<accession>A0A919ULZ5</accession>
<evidence type="ECO:0000256" key="2">
    <source>
        <dbReference type="ARBA" id="ARBA00022691"/>
    </source>
</evidence>
<keyword evidence="3" id="KW-0479">Metal-binding</keyword>
<dbReference type="GO" id="GO:0005829">
    <property type="term" value="C:cytosol"/>
    <property type="evidence" value="ECO:0007669"/>
    <property type="project" value="TreeGrafter"/>
</dbReference>
<evidence type="ECO:0000256" key="1">
    <source>
        <dbReference type="ARBA" id="ARBA00001966"/>
    </source>
</evidence>
<sequence>MVNASFVFGMDGDGPDVFDRTVEWAVDQGIETATFHIMTPYPGTALHQRMAADGRMLHQNWDLYDTRHVVYQPVGMTPRQLEDGYWRAYRDFYRWSAIWRGAATKPLLGDRLRHLTYSGGWKKFEPLWDLAIRARQVTRALPLLETLLTSFGARHPNQETSRDRAGDRSAPVV</sequence>
<proteinExistence type="predicted"/>
<dbReference type="Proteomes" id="UP000640052">
    <property type="component" value="Unassembled WGS sequence"/>
</dbReference>
<keyword evidence="5" id="KW-0411">Iron-sulfur</keyword>
<keyword evidence="2" id="KW-0949">S-adenosyl-L-methionine</keyword>